<name>S0GKN7_9BACT</name>
<gene>
    <name evidence="1" type="ORF">C803_01285</name>
</gene>
<evidence type="ECO:0000313" key="1">
    <source>
        <dbReference type="EMBL" id="EOS19121.1"/>
    </source>
</evidence>
<dbReference type="Proteomes" id="UP000014140">
    <property type="component" value="Unassembled WGS sequence"/>
</dbReference>
<dbReference type="AlphaFoldDB" id="S0GKN7"/>
<reference evidence="1 2" key="1">
    <citation type="submission" date="2013-04" db="EMBL/GenBank/DDBJ databases">
        <title>The Genome Sequence of Parabacteroides goldsteinii dnLKV18.</title>
        <authorList>
            <consortium name="The Broad Institute Genomics Platform"/>
            <consortium name="The Broad Institute Genome Sequencing Center for Infectious Disease"/>
            <person name="Earl A."/>
            <person name="Xavier R."/>
            <person name="Kuhn K."/>
            <person name="Stappenbeck T."/>
            <person name="Walker B."/>
            <person name="Young S."/>
            <person name="Zeng Q."/>
            <person name="Gargeya S."/>
            <person name="Fitzgerald M."/>
            <person name="Haas B."/>
            <person name="Abouelleil A."/>
            <person name="Allen A.W."/>
            <person name="Alvarado L."/>
            <person name="Arachchi H.M."/>
            <person name="Berlin A.M."/>
            <person name="Chapman S.B."/>
            <person name="Gainer-Dewar J."/>
            <person name="Goldberg J."/>
            <person name="Griggs A."/>
            <person name="Gujja S."/>
            <person name="Hansen M."/>
            <person name="Howarth C."/>
            <person name="Imamovic A."/>
            <person name="Ireland A."/>
            <person name="Larimer J."/>
            <person name="McCowan C."/>
            <person name="Murphy C."/>
            <person name="Pearson M."/>
            <person name="Poon T.W."/>
            <person name="Priest M."/>
            <person name="Roberts A."/>
            <person name="Saif S."/>
            <person name="Shea T."/>
            <person name="Sisk P."/>
            <person name="Sykes S."/>
            <person name="Wortman J."/>
            <person name="Nusbaum C."/>
            <person name="Birren B."/>
        </authorList>
    </citation>
    <scope>NUCLEOTIDE SEQUENCE [LARGE SCALE GENOMIC DNA]</scope>
    <source>
        <strain evidence="2">dnLKV18</strain>
    </source>
</reference>
<dbReference type="InterPro" id="IPR021958">
    <property type="entry name" value="DUF3575"/>
</dbReference>
<keyword evidence="2" id="KW-1185">Reference proteome</keyword>
<accession>S0GKN7</accession>
<evidence type="ECO:0000313" key="2">
    <source>
        <dbReference type="Proteomes" id="UP000014140"/>
    </source>
</evidence>
<protein>
    <submittedName>
        <fullName evidence="1">Uncharacterized protein</fullName>
    </submittedName>
</protein>
<proteinExistence type="predicted"/>
<dbReference type="Pfam" id="PF12099">
    <property type="entry name" value="DUF3575"/>
    <property type="match status" value="1"/>
</dbReference>
<comment type="caution">
    <text evidence="1">The sequence shown here is derived from an EMBL/GenBank/DDBJ whole genome shotgun (WGS) entry which is preliminary data.</text>
</comment>
<sequence>MYKGKIRERHLLLLLFICLSVNLRGQQTALKMNVLFWGTTTPNAGVEVGIARQFTVEV</sequence>
<dbReference type="HOGENOM" id="CLU_2975154_0_0_10"/>
<organism evidence="1 2">
    <name type="scientific">Parabacteroides goldsteinii dnLKV18</name>
    <dbReference type="NCBI Taxonomy" id="1235789"/>
    <lineage>
        <taxon>Bacteria</taxon>
        <taxon>Pseudomonadati</taxon>
        <taxon>Bacteroidota</taxon>
        <taxon>Bacteroidia</taxon>
        <taxon>Bacteroidales</taxon>
        <taxon>Tannerellaceae</taxon>
        <taxon>Parabacteroides</taxon>
    </lineage>
</organism>
<dbReference type="EMBL" id="ASSQ01000005">
    <property type="protein sequence ID" value="EOS19121.1"/>
    <property type="molecule type" value="Genomic_DNA"/>
</dbReference>